<protein>
    <recommendedName>
        <fullName evidence="4">DUF2804 domain-containing protein</fullName>
    </recommendedName>
</protein>
<proteinExistence type="predicted"/>
<dbReference type="InterPro" id="IPR021243">
    <property type="entry name" value="DUF2804"/>
</dbReference>
<evidence type="ECO:0000313" key="3">
    <source>
        <dbReference type="Proteomes" id="UP001162131"/>
    </source>
</evidence>
<dbReference type="Proteomes" id="UP001162131">
    <property type="component" value="Unassembled WGS sequence"/>
</dbReference>
<accession>A0AAU9JJ35</accession>
<keyword evidence="3" id="KW-1185">Reference proteome</keyword>
<dbReference type="Pfam" id="PF10974">
    <property type="entry name" value="DUF2804"/>
    <property type="match status" value="1"/>
</dbReference>
<dbReference type="EMBL" id="CAJZBQ010000036">
    <property type="protein sequence ID" value="CAG9324499.1"/>
    <property type="molecule type" value="Genomic_DNA"/>
</dbReference>
<sequence length="376" mass="43647">MNRLIKSALILLLLAILIEFLILKSPEDPRRQDISPQEKIKSVKGNILDDEGKLIYSGFLTKPGIQWDFDALKSKWNKRYRFKEWEFYAIHHENVTISFGIANFHYVASVFFTVYEKGSIPQYHQKLILPNEELTLAKHPLNGKTIYESGNYKVDFKNRDNKFKHLELKFDDKLELSLDVFKKTDDSMASLTPFNSDGSNFYYTYKDYNNYISGKVTAFGKVYDFSDRIGMIDWGRGVWPYHSFWIWGSGQGKIGPNSAIGLNIGEFMFSPISKATEDCVFLDRTMYKLGNFITSYPKDLSQPWEFKTTNQHPTDEYGSASIIFYPEIKSIFASNFWLIQSHFDQAFGVFEGNITTRDGEISFKARGLVEVHHTRW</sequence>
<dbReference type="PANTHER" id="PTHR35868">
    <property type="entry name" value="DUF2804 DOMAIN-CONTAINING PROTEIN-RELATED"/>
    <property type="match status" value="1"/>
</dbReference>
<reference evidence="2" key="1">
    <citation type="submission" date="2021-09" db="EMBL/GenBank/DDBJ databases">
        <authorList>
            <consortium name="AG Swart"/>
            <person name="Singh M."/>
            <person name="Singh A."/>
            <person name="Seah K."/>
            <person name="Emmerich C."/>
        </authorList>
    </citation>
    <scope>NUCLEOTIDE SEQUENCE</scope>
    <source>
        <strain evidence="2">ATCC30299</strain>
    </source>
</reference>
<keyword evidence="1" id="KW-0732">Signal</keyword>
<evidence type="ECO:0000256" key="1">
    <source>
        <dbReference type="SAM" id="SignalP"/>
    </source>
</evidence>
<feature type="signal peptide" evidence="1">
    <location>
        <begin position="1"/>
        <end position="20"/>
    </location>
</feature>
<dbReference type="AlphaFoldDB" id="A0AAU9JJ35"/>
<evidence type="ECO:0008006" key="4">
    <source>
        <dbReference type="Google" id="ProtNLM"/>
    </source>
</evidence>
<feature type="chain" id="PRO_5043885666" description="DUF2804 domain-containing protein" evidence="1">
    <location>
        <begin position="21"/>
        <end position="376"/>
    </location>
</feature>
<comment type="caution">
    <text evidence="2">The sequence shown here is derived from an EMBL/GenBank/DDBJ whole genome shotgun (WGS) entry which is preliminary data.</text>
</comment>
<evidence type="ECO:0000313" key="2">
    <source>
        <dbReference type="EMBL" id="CAG9324499.1"/>
    </source>
</evidence>
<name>A0AAU9JJ35_9CILI</name>
<dbReference type="SUPFAM" id="SSF50891">
    <property type="entry name" value="Cyclophilin-like"/>
    <property type="match status" value="1"/>
</dbReference>
<organism evidence="2 3">
    <name type="scientific">Blepharisma stoltei</name>
    <dbReference type="NCBI Taxonomy" id="1481888"/>
    <lineage>
        <taxon>Eukaryota</taxon>
        <taxon>Sar</taxon>
        <taxon>Alveolata</taxon>
        <taxon>Ciliophora</taxon>
        <taxon>Postciliodesmatophora</taxon>
        <taxon>Heterotrichea</taxon>
        <taxon>Heterotrichida</taxon>
        <taxon>Blepharismidae</taxon>
        <taxon>Blepharisma</taxon>
    </lineage>
</organism>
<gene>
    <name evidence="2" type="ORF">BSTOLATCC_MIC36285</name>
</gene>
<dbReference type="InterPro" id="IPR029000">
    <property type="entry name" value="Cyclophilin-like_dom_sf"/>
</dbReference>
<dbReference type="PANTHER" id="PTHR35868:SF3">
    <property type="entry name" value="DUF2804 DOMAIN-CONTAINING PROTEIN"/>
    <property type="match status" value="1"/>
</dbReference>